<dbReference type="Gene3D" id="3.30.1330.40">
    <property type="entry name" value="RutC-like"/>
    <property type="match status" value="1"/>
</dbReference>
<dbReference type="PANTHER" id="PTHR11803">
    <property type="entry name" value="2-IMINOBUTANOATE/2-IMINOPROPANOATE DEAMINASE RIDA"/>
    <property type="match status" value="1"/>
</dbReference>
<dbReference type="InterPro" id="IPR006175">
    <property type="entry name" value="YjgF/YER057c/UK114"/>
</dbReference>
<evidence type="ECO:0000313" key="2">
    <source>
        <dbReference type="EMBL" id="EFY05936.1"/>
    </source>
</evidence>
<dbReference type="InterPro" id="IPR006056">
    <property type="entry name" value="RidA"/>
</dbReference>
<dbReference type="PANTHER" id="PTHR11803:SF39">
    <property type="entry name" value="2-IMINOBUTANOATE_2-IMINOPROPANOATE DEAMINASE"/>
    <property type="match status" value="1"/>
</dbReference>
<dbReference type="Proteomes" id="UP000004923">
    <property type="component" value="Unassembled WGS sequence"/>
</dbReference>
<dbReference type="EMBL" id="AEVN01000003">
    <property type="protein sequence ID" value="EFY05936.1"/>
    <property type="molecule type" value="Genomic_DNA"/>
</dbReference>
<dbReference type="CDD" id="cd00448">
    <property type="entry name" value="YjgF_YER057c_UK114_family"/>
    <property type="match status" value="1"/>
</dbReference>
<organism evidence="2 3">
    <name type="scientific">Phascolarctobacterium succinatutens YIT 12067</name>
    <dbReference type="NCBI Taxonomy" id="626939"/>
    <lineage>
        <taxon>Bacteria</taxon>
        <taxon>Bacillati</taxon>
        <taxon>Bacillota</taxon>
        <taxon>Negativicutes</taxon>
        <taxon>Acidaminococcales</taxon>
        <taxon>Acidaminococcaceae</taxon>
        <taxon>Phascolarctobacterium</taxon>
    </lineage>
</organism>
<proteinExistence type="inferred from homology"/>
<comment type="caution">
    <text evidence="2">The sequence shown here is derived from an EMBL/GenBank/DDBJ whole genome shotgun (WGS) entry which is preliminary data.</text>
</comment>
<evidence type="ECO:0000256" key="1">
    <source>
        <dbReference type="ARBA" id="ARBA00010552"/>
    </source>
</evidence>
<dbReference type="GO" id="GO:0019239">
    <property type="term" value="F:deaminase activity"/>
    <property type="evidence" value="ECO:0007669"/>
    <property type="project" value="TreeGrafter"/>
</dbReference>
<dbReference type="AlphaFoldDB" id="E8LB20"/>
<evidence type="ECO:0000313" key="3">
    <source>
        <dbReference type="Proteomes" id="UP000004923"/>
    </source>
</evidence>
<dbReference type="PROSITE" id="PS01094">
    <property type="entry name" value="UPF0076"/>
    <property type="match status" value="1"/>
</dbReference>
<dbReference type="eggNOG" id="COG0251">
    <property type="taxonomic scope" value="Bacteria"/>
</dbReference>
<dbReference type="InterPro" id="IPR035959">
    <property type="entry name" value="RutC-like_sf"/>
</dbReference>
<sequence length="137" mass="14960">MPVNKKVAKETLIMEVIATTNAPKALGPYSQAVLAGSILFVSGQIAINPETGEMVQSSIEAETQQVLDNIEAILTEARFRFMDVVKTTIFVDDIKNFDAINAVYAKTFKIEPPARSFVQVAALPKGAHVEIEVIARR</sequence>
<dbReference type="HOGENOM" id="CLU_100715_7_3_9"/>
<dbReference type="GO" id="GO:0005829">
    <property type="term" value="C:cytosol"/>
    <property type="evidence" value="ECO:0007669"/>
    <property type="project" value="TreeGrafter"/>
</dbReference>
<accession>E8LB20</accession>
<name>E8LB20_9FIRM</name>
<dbReference type="FunFam" id="3.30.1330.40:FF:000001">
    <property type="entry name" value="L-PSP family endoribonuclease"/>
    <property type="match status" value="1"/>
</dbReference>
<comment type="similarity">
    <text evidence="1">Belongs to the RutC family.</text>
</comment>
<protein>
    <submittedName>
        <fullName evidence="2">Putative endoribonuclease L-PSP</fullName>
    </submittedName>
</protein>
<keyword evidence="3" id="KW-1185">Reference proteome</keyword>
<dbReference type="SUPFAM" id="SSF55298">
    <property type="entry name" value="YjgF-like"/>
    <property type="match status" value="1"/>
</dbReference>
<dbReference type="Pfam" id="PF01042">
    <property type="entry name" value="Ribonuc_L-PSP"/>
    <property type="match status" value="1"/>
</dbReference>
<gene>
    <name evidence="2" type="ORF">HMPREF9443_00028</name>
</gene>
<dbReference type="InterPro" id="IPR019897">
    <property type="entry name" value="RidA_CS"/>
</dbReference>
<dbReference type="NCBIfam" id="TIGR00004">
    <property type="entry name" value="Rid family detoxifying hydrolase"/>
    <property type="match status" value="1"/>
</dbReference>
<reference evidence="2 3" key="1">
    <citation type="submission" date="2011-01" db="EMBL/GenBank/DDBJ databases">
        <authorList>
            <person name="Weinstock G."/>
            <person name="Sodergren E."/>
            <person name="Clifton S."/>
            <person name="Fulton L."/>
            <person name="Fulton B."/>
            <person name="Courtney L."/>
            <person name="Fronick C."/>
            <person name="Harrison M."/>
            <person name="Strong C."/>
            <person name="Farmer C."/>
            <person name="Delahaunty K."/>
            <person name="Markovic C."/>
            <person name="Hall O."/>
            <person name="Minx P."/>
            <person name="Tomlinson C."/>
            <person name="Mitreva M."/>
            <person name="Hou S."/>
            <person name="Chen J."/>
            <person name="Wollam A."/>
            <person name="Pepin K.H."/>
            <person name="Johnson M."/>
            <person name="Bhonagiri V."/>
            <person name="Zhang X."/>
            <person name="Suruliraj S."/>
            <person name="Warren W."/>
            <person name="Chinwalla A."/>
            <person name="Mardis E.R."/>
            <person name="Wilson R.K."/>
        </authorList>
    </citation>
    <scope>NUCLEOTIDE SEQUENCE [LARGE SCALE GENOMIC DNA]</scope>
    <source>
        <strain evidence="2 3">YIT 12067</strain>
    </source>
</reference>